<keyword evidence="5" id="KW-1185">Reference proteome</keyword>
<keyword evidence="1 4" id="KW-0808">Transferase</keyword>
<accession>A0A1R1SL00</accession>
<comment type="caution">
    <text evidence="4">The sequence shown here is derived from an EMBL/GenBank/DDBJ whole genome shotgun (WGS) entry which is preliminary data.</text>
</comment>
<evidence type="ECO:0000256" key="1">
    <source>
        <dbReference type="ARBA" id="ARBA00022679"/>
    </source>
</evidence>
<dbReference type="PANTHER" id="PTHR43072">
    <property type="entry name" value="N-ACETYLTRANSFERASE"/>
    <property type="match status" value="1"/>
</dbReference>
<dbReference type="PANTHER" id="PTHR43072:SF23">
    <property type="entry name" value="UPF0039 PROTEIN C11D3.02C"/>
    <property type="match status" value="1"/>
</dbReference>
<dbReference type="Pfam" id="PF00583">
    <property type="entry name" value="Acetyltransf_1"/>
    <property type="match status" value="1"/>
</dbReference>
<dbReference type="SUPFAM" id="SSF55729">
    <property type="entry name" value="Acyl-CoA N-acyltransferases (Nat)"/>
    <property type="match status" value="1"/>
</dbReference>
<keyword evidence="2" id="KW-0012">Acyltransferase</keyword>
<dbReference type="RefSeq" id="WP_065962291.1">
    <property type="nucleotide sequence ID" value="NZ_ASQP01000191.1"/>
</dbReference>
<protein>
    <submittedName>
        <fullName evidence="4">N-acetyltransferase GCN5</fullName>
    </submittedName>
</protein>
<name>A0A1R1SL00_9ACTN</name>
<dbReference type="AlphaFoldDB" id="A0A1R1SL00"/>
<dbReference type="Gene3D" id="3.40.630.30">
    <property type="match status" value="1"/>
</dbReference>
<evidence type="ECO:0000259" key="3">
    <source>
        <dbReference type="PROSITE" id="PS51186"/>
    </source>
</evidence>
<dbReference type="InterPro" id="IPR000182">
    <property type="entry name" value="GNAT_dom"/>
</dbReference>
<dbReference type="PROSITE" id="PS51186">
    <property type="entry name" value="GNAT"/>
    <property type="match status" value="1"/>
</dbReference>
<reference evidence="4 5" key="1">
    <citation type="submission" date="2013-05" db="EMBL/GenBank/DDBJ databases">
        <title>Genome sequence of Streptomyces sparsogenes DSM 40356.</title>
        <authorList>
            <person name="Coyne S."/>
            <person name="Seebeck F.P."/>
        </authorList>
    </citation>
    <scope>NUCLEOTIDE SEQUENCE [LARGE SCALE GENOMIC DNA]</scope>
    <source>
        <strain evidence="4 5">DSM 40356</strain>
    </source>
</reference>
<organism evidence="4 5">
    <name type="scientific">Streptomyces sparsogenes DSM 40356</name>
    <dbReference type="NCBI Taxonomy" id="1331668"/>
    <lineage>
        <taxon>Bacteria</taxon>
        <taxon>Bacillati</taxon>
        <taxon>Actinomycetota</taxon>
        <taxon>Actinomycetes</taxon>
        <taxon>Kitasatosporales</taxon>
        <taxon>Streptomycetaceae</taxon>
        <taxon>Streptomyces</taxon>
    </lineage>
</organism>
<evidence type="ECO:0000313" key="5">
    <source>
        <dbReference type="Proteomes" id="UP000186168"/>
    </source>
</evidence>
<dbReference type="GeneID" id="96743900"/>
<dbReference type="Proteomes" id="UP000186168">
    <property type="component" value="Unassembled WGS sequence"/>
</dbReference>
<dbReference type="InterPro" id="IPR016181">
    <property type="entry name" value="Acyl_CoA_acyltransferase"/>
</dbReference>
<gene>
    <name evidence="4" type="ORF">SPAR_13335</name>
</gene>
<dbReference type="CDD" id="cd04301">
    <property type="entry name" value="NAT_SF"/>
    <property type="match status" value="1"/>
</dbReference>
<evidence type="ECO:0000313" key="4">
    <source>
        <dbReference type="EMBL" id="OMI38964.1"/>
    </source>
</evidence>
<dbReference type="STRING" id="67365.GCA_001704635_06350"/>
<sequence>MTTPVELVWPTTLDDALRARTHRLVRAVTETGGAIGYLAPPDRAETDAWLDGVLADVRTGDAALALATAEDGSCQILGCALWRRRTAAASYRHSAELQQVMTHPAARGRGIGRLLVSALIDNVRAAGLELLILGVRGNNHGAIALYEDLGFREWGRLPSGISVGDERFDDVRMYLDLGRPADVVLHGSAALGAGASRRRT</sequence>
<dbReference type="GO" id="GO:0016747">
    <property type="term" value="F:acyltransferase activity, transferring groups other than amino-acyl groups"/>
    <property type="evidence" value="ECO:0007669"/>
    <property type="project" value="InterPro"/>
</dbReference>
<evidence type="ECO:0000256" key="2">
    <source>
        <dbReference type="ARBA" id="ARBA00023315"/>
    </source>
</evidence>
<dbReference type="EMBL" id="ASQP01000191">
    <property type="protein sequence ID" value="OMI38964.1"/>
    <property type="molecule type" value="Genomic_DNA"/>
</dbReference>
<proteinExistence type="predicted"/>
<feature type="domain" description="N-acetyltransferase" evidence="3">
    <location>
        <begin position="11"/>
        <end position="178"/>
    </location>
</feature>